<accession>A0AAJ4N9L4</accession>
<sequence>MTEKFVIQADNSKADEGAGKVMGYAILLVAGLGVLSYVYQTVVGWYEATAIWFADMGQYLAGFWPF</sequence>
<feature type="transmembrane region" description="Helical" evidence="1">
    <location>
        <begin position="21"/>
        <end position="39"/>
    </location>
</feature>
<keyword evidence="1" id="KW-1133">Transmembrane helix</keyword>
<evidence type="ECO:0000256" key="1">
    <source>
        <dbReference type="SAM" id="Phobius"/>
    </source>
</evidence>
<keyword evidence="1" id="KW-0812">Transmembrane</keyword>
<reference evidence="2" key="1">
    <citation type="submission" date="2020-02" db="EMBL/GenBank/DDBJ databases">
        <title>Unexpected conservation and global transmission of agrobacterial virulence plasmids.</title>
        <authorList>
            <person name="Weisberg A.J."/>
            <person name="Davis E.W. II"/>
            <person name="Tabima J.R."/>
            <person name="Belcher M.S."/>
            <person name="Miller M."/>
            <person name="Kuo C.-H."/>
            <person name="Loper J.E."/>
            <person name="Grunwald N.J."/>
            <person name="Putnam M.L."/>
            <person name="Chang J.H."/>
        </authorList>
    </citation>
    <scope>NUCLEOTIDE SEQUENCE</scope>
    <source>
        <strain evidence="2">Q15/94</strain>
        <plasmid evidence="2">pQ15_94_5</plasmid>
    </source>
</reference>
<dbReference type="Proteomes" id="UP000663946">
    <property type="component" value="Plasmid pQ15_94_5"/>
</dbReference>
<evidence type="ECO:0000313" key="2">
    <source>
        <dbReference type="EMBL" id="QTG17417.1"/>
    </source>
</evidence>
<dbReference type="EMBL" id="CP049222">
    <property type="protein sequence ID" value="QTG17417.1"/>
    <property type="molecule type" value="Genomic_DNA"/>
</dbReference>
<dbReference type="RefSeq" id="WP_173994528.1">
    <property type="nucleotide sequence ID" value="NZ_CP049222.1"/>
</dbReference>
<keyword evidence="1" id="KW-0472">Membrane</keyword>
<organism evidence="2 3">
    <name type="scientific">Agrobacterium tumefaciens</name>
    <dbReference type="NCBI Taxonomy" id="358"/>
    <lineage>
        <taxon>Bacteria</taxon>
        <taxon>Pseudomonadati</taxon>
        <taxon>Pseudomonadota</taxon>
        <taxon>Alphaproteobacteria</taxon>
        <taxon>Hyphomicrobiales</taxon>
        <taxon>Rhizobiaceae</taxon>
        <taxon>Rhizobium/Agrobacterium group</taxon>
        <taxon>Agrobacterium</taxon>
        <taxon>Agrobacterium tumefaciens complex</taxon>
    </lineage>
</organism>
<protein>
    <submittedName>
        <fullName evidence="2">Uncharacterized protein</fullName>
    </submittedName>
</protein>
<name>A0AAJ4N9L4_AGRTU</name>
<keyword evidence="2" id="KW-0614">Plasmid</keyword>
<dbReference type="AlphaFoldDB" id="A0AAJ4N9L4"/>
<gene>
    <name evidence="2" type="ORF">G6M86_29470</name>
</gene>
<proteinExistence type="predicted"/>
<geneLocation type="plasmid" evidence="2 3">
    <name>pQ15_94_5</name>
</geneLocation>
<evidence type="ECO:0000313" key="3">
    <source>
        <dbReference type="Proteomes" id="UP000663946"/>
    </source>
</evidence>